<protein>
    <submittedName>
        <fullName evidence="1">Uncharacterized protein</fullName>
    </submittedName>
</protein>
<dbReference type="EMBL" id="CAJJDP010000204">
    <property type="protein sequence ID" value="CAD8215026.1"/>
    <property type="molecule type" value="Genomic_DNA"/>
</dbReference>
<organism evidence="1 2">
    <name type="scientific">Paramecium octaurelia</name>
    <dbReference type="NCBI Taxonomy" id="43137"/>
    <lineage>
        <taxon>Eukaryota</taxon>
        <taxon>Sar</taxon>
        <taxon>Alveolata</taxon>
        <taxon>Ciliophora</taxon>
        <taxon>Intramacronucleata</taxon>
        <taxon>Oligohymenophorea</taxon>
        <taxon>Peniculida</taxon>
        <taxon>Parameciidae</taxon>
        <taxon>Paramecium</taxon>
    </lineage>
</organism>
<reference evidence="1" key="1">
    <citation type="submission" date="2021-01" db="EMBL/GenBank/DDBJ databases">
        <authorList>
            <consortium name="Genoscope - CEA"/>
            <person name="William W."/>
        </authorList>
    </citation>
    <scope>NUCLEOTIDE SEQUENCE</scope>
</reference>
<name>A0A8S1YJN1_PAROT</name>
<dbReference type="AlphaFoldDB" id="A0A8S1YJN1"/>
<sequence>MLFDVQCIANSEVHLFLVLQITLLSIGNKLINKSSKIHSHFKIILKELFQCQIRKRIRLFHEFLIFTQMFGKQIL</sequence>
<dbReference type="Proteomes" id="UP000683925">
    <property type="component" value="Unassembled WGS sequence"/>
</dbReference>
<gene>
    <name evidence="1" type="ORF">POCTA_138.1.T2000001</name>
</gene>
<comment type="caution">
    <text evidence="1">The sequence shown here is derived from an EMBL/GenBank/DDBJ whole genome shotgun (WGS) entry which is preliminary data.</text>
</comment>
<accession>A0A8S1YJN1</accession>
<evidence type="ECO:0000313" key="1">
    <source>
        <dbReference type="EMBL" id="CAD8215026.1"/>
    </source>
</evidence>
<proteinExistence type="predicted"/>
<evidence type="ECO:0000313" key="2">
    <source>
        <dbReference type="Proteomes" id="UP000683925"/>
    </source>
</evidence>
<keyword evidence="2" id="KW-1185">Reference proteome</keyword>